<proteinExistence type="predicted"/>
<protein>
    <submittedName>
        <fullName evidence="1">Uncharacterized protein</fullName>
    </submittedName>
</protein>
<keyword evidence="2" id="KW-1185">Reference proteome</keyword>
<dbReference type="OrthoDB" id="9806213at2"/>
<comment type="caution">
    <text evidence="1">The sequence shown here is derived from an EMBL/GenBank/DDBJ whole genome shotgun (WGS) entry which is preliminary data.</text>
</comment>
<dbReference type="EMBL" id="RAHJ01000022">
    <property type="protein sequence ID" value="RJX65471.1"/>
    <property type="molecule type" value="Genomic_DNA"/>
</dbReference>
<gene>
    <name evidence="1" type="ORF">D6858_14185</name>
</gene>
<evidence type="ECO:0000313" key="2">
    <source>
        <dbReference type="Proteomes" id="UP000284322"/>
    </source>
</evidence>
<dbReference type="Proteomes" id="UP000284322">
    <property type="component" value="Unassembled WGS sequence"/>
</dbReference>
<organism evidence="1 2">
    <name type="scientific">Tsuneonella suprasediminis</name>
    <dbReference type="NCBI Taxonomy" id="2306996"/>
    <lineage>
        <taxon>Bacteria</taxon>
        <taxon>Pseudomonadati</taxon>
        <taxon>Pseudomonadota</taxon>
        <taxon>Alphaproteobacteria</taxon>
        <taxon>Sphingomonadales</taxon>
        <taxon>Erythrobacteraceae</taxon>
        <taxon>Tsuneonella</taxon>
    </lineage>
</organism>
<accession>A0A419QXS6</accession>
<reference evidence="1 2" key="1">
    <citation type="submission" date="2018-09" db="EMBL/GenBank/DDBJ databases">
        <title>Altererythrobacter sp.Ery1 and Ery12, the genome sequencing of novel strains in genus Alterythrobacter.</title>
        <authorList>
            <person name="Cheng H."/>
            <person name="Wu Y.-H."/>
            <person name="Fang C."/>
            <person name="Xu X.-W."/>
        </authorList>
    </citation>
    <scope>NUCLEOTIDE SEQUENCE [LARGE SCALE GENOMIC DNA]</scope>
    <source>
        <strain evidence="1 2">Ery12</strain>
    </source>
</reference>
<evidence type="ECO:0000313" key="1">
    <source>
        <dbReference type="EMBL" id="RJX65471.1"/>
    </source>
</evidence>
<sequence>MHWSEGFVRPFGHLSDILQAIVVPAGQSDRAKVLTAFLNSRIAVWYAFHGTASFGSDRPEVTLYDLAKARSCSVS</sequence>
<name>A0A419QXS6_9SPHN</name>
<dbReference type="AlphaFoldDB" id="A0A419QXS6"/>